<proteinExistence type="predicted"/>
<evidence type="ECO:0000313" key="2">
    <source>
        <dbReference type="Proteomes" id="UP000414136"/>
    </source>
</evidence>
<organism evidence="1 2">
    <name type="scientific">Pandoraea captiosa</name>
    <dbReference type="NCBI Taxonomy" id="2508302"/>
    <lineage>
        <taxon>Bacteria</taxon>
        <taxon>Pseudomonadati</taxon>
        <taxon>Pseudomonadota</taxon>
        <taxon>Betaproteobacteria</taxon>
        <taxon>Burkholderiales</taxon>
        <taxon>Burkholderiaceae</taxon>
        <taxon>Pandoraea</taxon>
    </lineage>
</organism>
<sequence length="151" mass="17469">MIKIGDIFSIRTSRGLAYFQYVMKHKIMGSMIRVLPGVFEEPPEDMASLVNEVTNFFIFFPVAGALKLGGISKVGNFEIPEYSRGMPLFRAGNANSVTKRVENWWLWDGEKEWMVGEITDDQRKLPIRQIWNDTLLIKRIEDGWLPERDNT</sequence>
<dbReference type="Proteomes" id="UP000414136">
    <property type="component" value="Unassembled WGS sequence"/>
</dbReference>
<dbReference type="AlphaFoldDB" id="A0A5E5AI49"/>
<name>A0A5E5AI49_9BURK</name>
<accession>A0A5E5AI49</accession>
<dbReference type="EMBL" id="CABPSQ010000010">
    <property type="protein sequence ID" value="VVE72757.1"/>
    <property type="molecule type" value="Genomic_DNA"/>
</dbReference>
<evidence type="ECO:0008006" key="3">
    <source>
        <dbReference type="Google" id="ProtNLM"/>
    </source>
</evidence>
<gene>
    <name evidence="1" type="ORF">PCA31118_04304</name>
</gene>
<evidence type="ECO:0000313" key="1">
    <source>
        <dbReference type="EMBL" id="VVE72757.1"/>
    </source>
</evidence>
<protein>
    <recommendedName>
        <fullName evidence="3">Immunity protein 26 of polymorphic toxin system</fullName>
    </recommendedName>
</protein>
<dbReference type="OrthoDB" id="9090824at2"/>
<reference evidence="1 2" key="1">
    <citation type="submission" date="2019-08" db="EMBL/GenBank/DDBJ databases">
        <authorList>
            <person name="Peeters C."/>
        </authorList>
    </citation>
    <scope>NUCLEOTIDE SEQUENCE [LARGE SCALE GENOMIC DNA]</scope>
    <source>
        <strain evidence="1 2">LMG 31118</strain>
    </source>
</reference>
<keyword evidence="2" id="KW-1185">Reference proteome</keyword>